<feature type="compositionally biased region" description="Acidic residues" evidence="6">
    <location>
        <begin position="144"/>
        <end position="153"/>
    </location>
</feature>
<dbReference type="Pfam" id="PF17776">
    <property type="entry name" value="NLRC4_HD2"/>
    <property type="match status" value="1"/>
</dbReference>
<evidence type="ECO:0000256" key="3">
    <source>
        <dbReference type="ARBA" id="ARBA00022737"/>
    </source>
</evidence>
<dbReference type="InterPro" id="IPR032675">
    <property type="entry name" value="LRR_dom_sf"/>
</dbReference>
<proteinExistence type="inferred from homology"/>
<evidence type="ECO:0000256" key="4">
    <source>
        <dbReference type="ARBA" id="ARBA00022741"/>
    </source>
</evidence>
<gene>
    <name evidence="9" type="ORF">LYPA_23C010144</name>
</gene>
<keyword evidence="4" id="KW-0547">Nucleotide-binding</keyword>
<accession>A0A485PF22</accession>
<dbReference type="SUPFAM" id="SSF47986">
    <property type="entry name" value="DEATH domain"/>
    <property type="match status" value="1"/>
</dbReference>
<dbReference type="SMART" id="SM01289">
    <property type="entry name" value="PYRIN"/>
    <property type="match status" value="1"/>
</dbReference>
<dbReference type="InterPro" id="IPR041075">
    <property type="entry name" value="NOD1/2_WH"/>
</dbReference>
<protein>
    <submittedName>
        <fullName evidence="9">Lrr and pyd</fullName>
    </submittedName>
</protein>
<dbReference type="InterPro" id="IPR050637">
    <property type="entry name" value="NLRP_innate_immun_reg"/>
</dbReference>
<dbReference type="PROSITE" id="PS50824">
    <property type="entry name" value="DAPIN"/>
    <property type="match status" value="1"/>
</dbReference>
<evidence type="ECO:0000256" key="1">
    <source>
        <dbReference type="ARBA" id="ARBA00008665"/>
    </source>
</evidence>
<comment type="similarity">
    <text evidence="1">Belongs to the NLRP family.</text>
</comment>
<dbReference type="Pfam" id="PF13516">
    <property type="entry name" value="LRR_6"/>
    <property type="match status" value="3"/>
</dbReference>
<dbReference type="Proteomes" id="UP000386466">
    <property type="component" value="Unassembled WGS sequence"/>
</dbReference>
<dbReference type="InterPro" id="IPR027417">
    <property type="entry name" value="P-loop_NTPase"/>
</dbReference>
<name>A0A485PF22_LYNPA</name>
<keyword evidence="10" id="KW-1185">Reference proteome</keyword>
<dbReference type="InterPro" id="IPR011029">
    <property type="entry name" value="DEATH-like_dom_sf"/>
</dbReference>
<dbReference type="PANTHER" id="PTHR45690:SF16">
    <property type="entry name" value="NACHT, LRR AND PYD DOMAINS-CONTAINING PROTEIN 13"/>
    <property type="match status" value="1"/>
</dbReference>
<dbReference type="PANTHER" id="PTHR45690">
    <property type="entry name" value="NACHT, LRR AND PYD DOMAINS-CONTAINING PROTEIN 12"/>
    <property type="match status" value="1"/>
</dbReference>
<dbReference type="SUPFAM" id="SSF52047">
    <property type="entry name" value="RNI-like"/>
    <property type="match status" value="1"/>
</dbReference>
<feature type="region of interest" description="Disordered" evidence="6">
    <location>
        <begin position="137"/>
        <end position="159"/>
    </location>
</feature>
<evidence type="ECO:0000313" key="9">
    <source>
        <dbReference type="EMBL" id="VFV42944.1"/>
    </source>
</evidence>
<evidence type="ECO:0000259" key="8">
    <source>
        <dbReference type="PROSITE" id="PS50837"/>
    </source>
</evidence>
<keyword evidence="3" id="KW-0677">Repeat</keyword>
<feature type="domain" description="Pyrin" evidence="7">
    <location>
        <begin position="1"/>
        <end position="88"/>
    </location>
</feature>
<dbReference type="InterPro" id="IPR001611">
    <property type="entry name" value="Leu-rich_rpt"/>
</dbReference>
<dbReference type="InterPro" id="IPR004020">
    <property type="entry name" value="DAPIN"/>
</dbReference>
<evidence type="ECO:0000259" key="7">
    <source>
        <dbReference type="PROSITE" id="PS50824"/>
    </source>
</evidence>
<reference evidence="9 10" key="1">
    <citation type="submission" date="2019-01" db="EMBL/GenBank/DDBJ databases">
        <authorList>
            <person name="Alioto T."/>
            <person name="Alioto T."/>
        </authorList>
    </citation>
    <scope>NUCLEOTIDE SEQUENCE [LARGE SCALE GENOMIC DNA]</scope>
</reference>
<dbReference type="Gene3D" id="1.10.533.10">
    <property type="entry name" value="Death Domain, Fas"/>
    <property type="match status" value="1"/>
</dbReference>
<feature type="domain" description="NACHT" evidence="8">
    <location>
        <begin position="210"/>
        <end position="409"/>
    </location>
</feature>
<dbReference type="Gene3D" id="3.80.10.10">
    <property type="entry name" value="Ribonuclease Inhibitor"/>
    <property type="match status" value="4"/>
</dbReference>
<evidence type="ECO:0000256" key="5">
    <source>
        <dbReference type="ARBA" id="ARBA00022840"/>
    </source>
</evidence>
<dbReference type="PROSITE" id="PS50837">
    <property type="entry name" value="NACHT"/>
    <property type="match status" value="1"/>
</dbReference>
<dbReference type="GO" id="GO:0050727">
    <property type="term" value="P:regulation of inflammatory response"/>
    <property type="evidence" value="ECO:0007669"/>
    <property type="project" value="TreeGrafter"/>
</dbReference>
<evidence type="ECO:0000313" key="10">
    <source>
        <dbReference type="Proteomes" id="UP000386466"/>
    </source>
</evidence>
<dbReference type="SMART" id="SM00368">
    <property type="entry name" value="LRR_RI"/>
    <property type="match status" value="11"/>
</dbReference>
<dbReference type="AlphaFoldDB" id="A0A485PF22"/>
<dbReference type="Pfam" id="PF02758">
    <property type="entry name" value="PYRIN"/>
    <property type="match status" value="1"/>
</dbReference>
<evidence type="ECO:0000256" key="2">
    <source>
        <dbReference type="ARBA" id="ARBA00022614"/>
    </source>
</evidence>
<dbReference type="SUPFAM" id="SSF52540">
    <property type="entry name" value="P-loop containing nucleoside triphosphate hydrolases"/>
    <property type="match status" value="1"/>
</dbReference>
<evidence type="ECO:0000256" key="6">
    <source>
        <dbReference type="SAM" id="MobiDB-lite"/>
    </source>
</evidence>
<dbReference type="InterPro" id="IPR007111">
    <property type="entry name" value="NACHT_NTPase"/>
</dbReference>
<dbReference type="Pfam" id="PF05729">
    <property type="entry name" value="NACHT"/>
    <property type="match status" value="1"/>
</dbReference>
<dbReference type="InterPro" id="IPR041267">
    <property type="entry name" value="NLRP_HD2"/>
</dbReference>
<keyword evidence="5" id="KW-0067">ATP-binding</keyword>
<dbReference type="CDD" id="cd08320">
    <property type="entry name" value="Pyrin_NALPs"/>
    <property type="match status" value="1"/>
</dbReference>
<dbReference type="EMBL" id="CAAGRJ010032903">
    <property type="protein sequence ID" value="VFV42944.1"/>
    <property type="molecule type" value="Genomic_DNA"/>
</dbReference>
<dbReference type="Pfam" id="PF17779">
    <property type="entry name" value="WHD_NOD2"/>
    <property type="match status" value="1"/>
</dbReference>
<sequence>MSSSANIYVDNGSYNKLLSYLMGLDQPQLEEFKICLQSSQLLLGNFQQIPWANLKAIDPTNLLCLLSEYFSERQIWEVTLSIFDNMNLTSQCTEVRAMMNVPGLPVGPVERASVTGHLQPGYLNIPPSLFLAEIAQTQGSQDPSQEEPEVPEEEKDHRRRYRERMKAKILTMWDNIPWPEDHIYLRNVTEKEHEGLKNLLYPNRTGAQPQTIVLEGLAGVGKTTLAMKVVLHWAEGFLFHQRFSYVFFISCHKVRDMKDTTLAGLLSWDWPDSQAPIEALMSRPESLLFVIDGFEEMDVPSTLDESPPCKDWYQQLPVNRILFHLLKKELVPLATLLITTKEYRTNDLKKLLLNPWFVQIVGFTEGDREEYFIRYFGDQNKAKKILHWVRKNESLFHFCSAPMVCWTVCSCLKRQMARNPHFQLSTQTTTSLYVYFFSSLLATAEVSLSDQSWPDQWRALCSLAAEGMWFWKFTFAKKDLKHRHLEAPVIGSLLRLNILRKVSDCEDCVTFTHQSFQVFLGAMFYVLRGVRGSIGGPPKHQEMRVLLNDALADTNFYWNQMALFFFGLLKRNLAEELEDTLRCKVSHRTTDELLEWADELESYDLVSSCFEFLHFFECLYETREENFVRQILSHLLEADLDIFGSLQLQVSSFCLKHCQRLSKLRLSVSSAIPQTELTFNLETLETRPHSKIRQWQDVCSVFSNGNLTELDFSNSKLNAFSMKKLCYELRNPRCKLQKLTCKSITPVRILKELVLVLYGNHRLTHLNLSSNNLGIPVSTMIFKTLRHSACNIQYLWLESCGLTPLACRHLFVELSKNSSVRFLSLGDNDLSGVEVKSLQGPSEMPESSLKELSLEKCNLSAASYQDLALYLTSTQRTSRLCLGFNPLRDEGVRLLCASLTHHECALERLVLWFCQLGTPSCKYLSDALLKNKSLTHLNLRKNNLRDEGVKFLCKALSRPDCSLQNLDLSDCSFTAEGCQELANALQHNCNMKILDIGSNDIQDDGVKHLCEVLKHPKCALNTLGLEKCNLTPACCQYLSSVLRSSKSLFNLNLLGNDLEPRGVSTLWKALKKSTCKLQKLGLEKELYNIVKGELEELQERGSFLRVKCKWDFNDLEDKWWW</sequence>
<keyword evidence="2" id="KW-0433">Leucine-rich repeat</keyword>
<dbReference type="GO" id="GO:0005524">
    <property type="term" value="F:ATP binding"/>
    <property type="evidence" value="ECO:0007669"/>
    <property type="project" value="UniProtKB-KW"/>
</dbReference>
<dbReference type="Gene3D" id="3.40.50.300">
    <property type="entry name" value="P-loop containing nucleotide triphosphate hydrolases"/>
    <property type="match status" value="1"/>
</dbReference>
<dbReference type="GO" id="GO:0005737">
    <property type="term" value="C:cytoplasm"/>
    <property type="evidence" value="ECO:0007669"/>
    <property type="project" value="TreeGrafter"/>
</dbReference>
<organism evidence="9 10">
    <name type="scientific">Lynx pardinus</name>
    <name type="common">Iberian lynx</name>
    <name type="synonym">Felis pardina</name>
    <dbReference type="NCBI Taxonomy" id="191816"/>
    <lineage>
        <taxon>Eukaryota</taxon>
        <taxon>Metazoa</taxon>
        <taxon>Chordata</taxon>
        <taxon>Craniata</taxon>
        <taxon>Vertebrata</taxon>
        <taxon>Euteleostomi</taxon>
        <taxon>Mammalia</taxon>
        <taxon>Eutheria</taxon>
        <taxon>Laurasiatheria</taxon>
        <taxon>Carnivora</taxon>
        <taxon>Feliformia</taxon>
        <taxon>Felidae</taxon>
        <taxon>Felinae</taxon>
        <taxon>Lynx</taxon>
    </lineage>
</organism>